<dbReference type="EMBL" id="UFVS01000001">
    <property type="protein sequence ID" value="SUX43436.1"/>
    <property type="molecule type" value="Genomic_DNA"/>
</dbReference>
<dbReference type="KEGG" id="cil:EG358_07080"/>
<sequence>MKTKVLFISAICALSVYSCSTDRDEQFNEAKPEKLELEKLKINNPTGTENRTESDTTFTAPISSPLNGPADPDLGTDPVPDPNDPEIIPPGDVRPPKK</sequence>
<dbReference type="OrthoDB" id="1275298at2"/>
<reference evidence="2 4" key="1">
    <citation type="submission" date="2017-01" db="EMBL/GenBank/DDBJ databases">
        <authorList>
            <person name="Varghese N."/>
            <person name="Submissions S."/>
        </authorList>
    </citation>
    <scope>NUCLEOTIDE SEQUENCE [LARGE SCALE GENOMIC DNA]</scope>
    <source>
        <strain evidence="2 4">ATCC 27950</strain>
    </source>
</reference>
<organism evidence="3 5">
    <name type="scientific">Chryseobacterium indoltheticum</name>
    <dbReference type="NCBI Taxonomy" id="254"/>
    <lineage>
        <taxon>Bacteria</taxon>
        <taxon>Pseudomonadati</taxon>
        <taxon>Bacteroidota</taxon>
        <taxon>Flavobacteriia</taxon>
        <taxon>Flavobacteriales</taxon>
        <taxon>Weeksellaceae</taxon>
        <taxon>Chryseobacterium group</taxon>
        <taxon>Chryseobacterium</taxon>
    </lineage>
</organism>
<evidence type="ECO:0000313" key="3">
    <source>
        <dbReference type="EMBL" id="SUX43436.1"/>
    </source>
</evidence>
<proteinExistence type="predicted"/>
<evidence type="ECO:0000256" key="1">
    <source>
        <dbReference type="SAM" id="MobiDB-lite"/>
    </source>
</evidence>
<gene>
    <name evidence="3" type="ORF">NCTC13560_02019</name>
    <name evidence="2" type="ORF">SAMN05421682_115132</name>
</gene>
<accession>A0A381FA35</accession>
<reference evidence="3 5" key="2">
    <citation type="submission" date="2018-06" db="EMBL/GenBank/DDBJ databases">
        <authorList>
            <consortium name="Pathogen Informatics"/>
            <person name="Doyle S."/>
        </authorList>
    </citation>
    <scope>NUCLEOTIDE SEQUENCE [LARGE SCALE GENOMIC DNA]</scope>
    <source>
        <strain evidence="3 5">NCTC13560</strain>
    </source>
</reference>
<protein>
    <recommendedName>
        <fullName evidence="6">Lipoprotein</fullName>
    </recommendedName>
</protein>
<name>A0A381FA35_9FLAO</name>
<dbReference type="EMBL" id="FTMF01000015">
    <property type="protein sequence ID" value="SIR25413.1"/>
    <property type="molecule type" value="Genomic_DNA"/>
</dbReference>
<evidence type="ECO:0000313" key="2">
    <source>
        <dbReference type="EMBL" id="SIR25413.1"/>
    </source>
</evidence>
<dbReference type="Proteomes" id="UP000185725">
    <property type="component" value="Unassembled WGS sequence"/>
</dbReference>
<feature type="region of interest" description="Disordered" evidence="1">
    <location>
        <begin position="38"/>
        <end position="98"/>
    </location>
</feature>
<keyword evidence="4" id="KW-1185">Reference proteome</keyword>
<evidence type="ECO:0000313" key="5">
    <source>
        <dbReference type="Proteomes" id="UP000255231"/>
    </source>
</evidence>
<dbReference type="PROSITE" id="PS51257">
    <property type="entry name" value="PROKAR_LIPOPROTEIN"/>
    <property type="match status" value="1"/>
</dbReference>
<dbReference type="AlphaFoldDB" id="A0A381FA35"/>
<evidence type="ECO:0008006" key="6">
    <source>
        <dbReference type="Google" id="ProtNLM"/>
    </source>
</evidence>
<feature type="compositionally biased region" description="Polar residues" evidence="1">
    <location>
        <begin position="43"/>
        <end position="66"/>
    </location>
</feature>
<dbReference type="GeneID" id="303673456"/>
<dbReference type="Proteomes" id="UP000255231">
    <property type="component" value="Unassembled WGS sequence"/>
</dbReference>
<evidence type="ECO:0000313" key="4">
    <source>
        <dbReference type="Proteomes" id="UP000185725"/>
    </source>
</evidence>
<dbReference type="RefSeq" id="WP_076562391.1">
    <property type="nucleotide sequence ID" value="NZ_CP033929.1"/>
</dbReference>